<gene>
    <name evidence="1" type="ORF">chiPu_0006976</name>
</gene>
<comment type="caution">
    <text evidence="1">The sequence shown here is derived from an EMBL/GenBank/DDBJ whole genome shotgun (WGS) entry which is preliminary data.</text>
</comment>
<name>A0A401SDR3_CHIPU</name>
<protein>
    <submittedName>
        <fullName evidence="1">Uncharacterized protein</fullName>
    </submittedName>
</protein>
<dbReference type="EMBL" id="BEZZ01000211">
    <property type="protein sequence ID" value="GCC28546.1"/>
    <property type="molecule type" value="Genomic_DNA"/>
</dbReference>
<evidence type="ECO:0000313" key="2">
    <source>
        <dbReference type="Proteomes" id="UP000287033"/>
    </source>
</evidence>
<dbReference type="Proteomes" id="UP000287033">
    <property type="component" value="Unassembled WGS sequence"/>
</dbReference>
<sequence length="84" mass="9644">MLKSRSVVFACFRPLHSLQGGAGGWIAAHRSSLIVRRYETIDRRFRLEKIRSRVKVACLQLNRVLPSRRSNIYPSDCMVGQKVT</sequence>
<proteinExistence type="predicted"/>
<organism evidence="1 2">
    <name type="scientific">Chiloscyllium punctatum</name>
    <name type="common">Brownbanded bambooshark</name>
    <name type="synonym">Hemiscyllium punctatum</name>
    <dbReference type="NCBI Taxonomy" id="137246"/>
    <lineage>
        <taxon>Eukaryota</taxon>
        <taxon>Metazoa</taxon>
        <taxon>Chordata</taxon>
        <taxon>Craniata</taxon>
        <taxon>Vertebrata</taxon>
        <taxon>Chondrichthyes</taxon>
        <taxon>Elasmobranchii</taxon>
        <taxon>Galeomorphii</taxon>
        <taxon>Galeoidea</taxon>
        <taxon>Orectolobiformes</taxon>
        <taxon>Hemiscylliidae</taxon>
        <taxon>Chiloscyllium</taxon>
    </lineage>
</organism>
<dbReference type="AlphaFoldDB" id="A0A401SDR3"/>
<accession>A0A401SDR3</accession>
<keyword evidence="2" id="KW-1185">Reference proteome</keyword>
<evidence type="ECO:0000313" key="1">
    <source>
        <dbReference type="EMBL" id="GCC28546.1"/>
    </source>
</evidence>
<reference evidence="1 2" key="1">
    <citation type="journal article" date="2018" name="Nat. Ecol. Evol.">
        <title>Shark genomes provide insights into elasmobranch evolution and the origin of vertebrates.</title>
        <authorList>
            <person name="Hara Y"/>
            <person name="Yamaguchi K"/>
            <person name="Onimaru K"/>
            <person name="Kadota M"/>
            <person name="Koyanagi M"/>
            <person name="Keeley SD"/>
            <person name="Tatsumi K"/>
            <person name="Tanaka K"/>
            <person name="Motone F"/>
            <person name="Kageyama Y"/>
            <person name="Nozu R"/>
            <person name="Adachi N"/>
            <person name="Nishimura O"/>
            <person name="Nakagawa R"/>
            <person name="Tanegashima C"/>
            <person name="Kiyatake I"/>
            <person name="Matsumoto R"/>
            <person name="Murakumo K"/>
            <person name="Nishida K"/>
            <person name="Terakita A"/>
            <person name="Kuratani S"/>
            <person name="Sato K"/>
            <person name="Hyodo S Kuraku.S."/>
        </authorList>
    </citation>
    <scope>NUCLEOTIDE SEQUENCE [LARGE SCALE GENOMIC DNA]</scope>
</reference>